<dbReference type="AlphaFoldDB" id="A0AA36N7E6"/>
<evidence type="ECO:0000256" key="8">
    <source>
        <dbReference type="RuleBase" id="RU004447"/>
    </source>
</evidence>
<dbReference type="InterPro" id="IPR050626">
    <property type="entry name" value="Peptidase_M16"/>
</dbReference>
<evidence type="ECO:0000256" key="2">
    <source>
        <dbReference type="ARBA" id="ARBA00007261"/>
    </source>
</evidence>
<evidence type="ECO:0000256" key="6">
    <source>
        <dbReference type="ARBA" id="ARBA00022833"/>
    </source>
</evidence>
<sequence length="803" mass="88859">MKLSPGGNPSMQLLTLALYATCAAGGFLRRSGERLTPEAAVAEVEAPEAEAVRKPKTDQRRYHHEVWSSGLSVLVVEDPNAQKSSYAMAVEVGSLEDPEDFQGLAHFCEHMVFLGSKKYPAEDQFSDRLAFYGGQNNAYTSADQTVYYAEVDDKGFDQTFDIFAQFFIEPTFSGNMVDREINAVDSEHKKNMPDIGRRLFHLMNSRGNPESPVSKFATGNLKTLKLDPEKAGKSLPQALRRFHQEHYCPSRMHLVIMRNASVAEQLKAAHRSFDVLGRKPCPARPVYDNVAAFSRATGTLGRRLLVHTDGAPQLWLMFPLVSLRGRYKALPEAYINYAMSHYGPGGLKALLKHEDLSLQYSTMTETTPAGTNLFVIFSLTEQGASKPEEVVEHFFAYFAALKAKGATKELLEKLQAMNQVMFDYQEPSASESSYVTQLAGALPSVRPEDVLTGGVLMDEINLTLTGQLLEAIRPQNLNLALATRSFDASAARHEEYYDFNYTEEPLPEALVRRWASASSAALAAPPAPRFVPQALGLISAERRKVPDKLQSEPQLWWLGLGRFQLPKAQLQLKLGFDRSVVGTAARSALAAVHARLVKLALEEPSDAFQMCGLGYGVAAANDGLSVSFSGFNEHLVELVRLVLPVLRRPKISAADFEVARRQLILDLADVTGQQPYQHAMEALEVVTVKNTFSRAATLAAARDEWAVSLGELGAMLDEMFEEPKISMLVTGNIDQDESKQLMAEVQSILAPRRGLLGRLWLRFTHLLFGSSRGSAAYDPLVLDLQKESWRCEWGTPSPRTPTR</sequence>
<dbReference type="Gene3D" id="3.30.830.10">
    <property type="entry name" value="Metalloenzyme, LuxS/M16 peptidase-like"/>
    <property type="match status" value="3"/>
</dbReference>
<dbReference type="GO" id="GO:0006508">
    <property type="term" value="P:proteolysis"/>
    <property type="evidence" value="ECO:0007669"/>
    <property type="project" value="UniProtKB-KW"/>
</dbReference>
<evidence type="ECO:0000256" key="7">
    <source>
        <dbReference type="ARBA" id="ARBA00023049"/>
    </source>
</evidence>
<name>A0AA36N7E6_9DINO</name>
<dbReference type="InterPro" id="IPR032632">
    <property type="entry name" value="Peptidase_M16_M"/>
</dbReference>
<keyword evidence="4" id="KW-0479">Metal-binding</keyword>
<comment type="caution">
    <text evidence="13">The sequence shown here is derived from an EMBL/GenBank/DDBJ whole genome shotgun (WGS) entry which is preliminary data.</text>
</comment>
<evidence type="ECO:0000256" key="9">
    <source>
        <dbReference type="SAM" id="SignalP"/>
    </source>
</evidence>
<dbReference type="Pfam" id="PF00675">
    <property type="entry name" value="Peptidase_M16"/>
    <property type="match status" value="1"/>
</dbReference>
<dbReference type="Pfam" id="PF16187">
    <property type="entry name" value="Peptidase_M16_M"/>
    <property type="match status" value="1"/>
</dbReference>
<dbReference type="EMBL" id="CAUJNA010002502">
    <property type="protein sequence ID" value="CAJ1393186.1"/>
    <property type="molecule type" value="Genomic_DNA"/>
</dbReference>
<gene>
    <name evidence="13" type="ORF">EVOR1521_LOCUS18107</name>
</gene>
<dbReference type="PANTHER" id="PTHR43690:SF18">
    <property type="entry name" value="INSULIN-DEGRADING ENZYME-RELATED"/>
    <property type="match status" value="1"/>
</dbReference>
<evidence type="ECO:0000313" key="13">
    <source>
        <dbReference type="EMBL" id="CAJ1393186.1"/>
    </source>
</evidence>
<keyword evidence="7" id="KW-0482">Metalloprotease</keyword>
<dbReference type="InterPro" id="IPR001431">
    <property type="entry name" value="Pept_M16_Zn_BS"/>
</dbReference>
<dbReference type="PANTHER" id="PTHR43690">
    <property type="entry name" value="NARDILYSIN"/>
    <property type="match status" value="1"/>
</dbReference>
<evidence type="ECO:0008006" key="15">
    <source>
        <dbReference type="Google" id="ProtNLM"/>
    </source>
</evidence>
<evidence type="ECO:0000256" key="4">
    <source>
        <dbReference type="ARBA" id="ARBA00022723"/>
    </source>
</evidence>
<dbReference type="Proteomes" id="UP001178507">
    <property type="component" value="Unassembled WGS sequence"/>
</dbReference>
<keyword evidence="6" id="KW-0862">Zinc</keyword>
<comment type="similarity">
    <text evidence="2 8">Belongs to the peptidase M16 family.</text>
</comment>
<feature type="signal peptide" evidence="9">
    <location>
        <begin position="1"/>
        <end position="25"/>
    </location>
</feature>
<evidence type="ECO:0000259" key="12">
    <source>
        <dbReference type="Pfam" id="PF16187"/>
    </source>
</evidence>
<evidence type="ECO:0000259" key="11">
    <source>
        <dbReference type="Pfam" id="PF05193"/>
    </source>
</evidence>
<dbReference type="FunFam" id="3.30.830.10:FF:000012">
    <property type="entry name" value="Protease 3"/>
    <property type="match status" value="1"/>
</dbReference>
<evidence type="ECO:0000259" key="10">
    <source>
        <dbReference type="Pfam" id="PF00675"/>
    </source>
</evidence>
<keyword evidence="9" id="KW-0732">Signal</keyword>
<organism evidence="13 14">
    <name type="scientific">Effrenium voratum</name>
    <dbReference type="NCBI Taxonomy" id="2562239"/>
    <lineage>
        <taxon>Eukaryota</taxon>
        <taxon>Sar</taxon>
        <taxon>Alveolata</taxon>
        <taxon>Dinophyceae</taxon>
        <taxon>Suessiales</taxon>
        <taxon>Symbiodiniaceae</taxon>
        <taxon>Effrenium</taxon>
    </lineage>
</organism>
<dbReference type="Pfam" id="PF05193">
    <property type="entry name" value="Peptidase_M16_C"/>
    <property type="match status" value="1"/>
</dbReference>
<comment type="cofactor">
    <cofactor evidence="1">
        <name>Zn(2+)</name>
        <dbReference type="ChEBI" id="CHEBI:29105"/>
    </cofactor>
</comment>
<dbReference type="PROSITE" id="PS00143">
    <property type="entry name" value="INSULINASE"/>
    <property type="match status" value="1"/>
</dbReference>
<feature type="chain" id="PRO_5041464870" description="Insulin-degrading enzyme" evidence="9">
    <location>
        <begin position="26"/>
        <end position="803"/>
    </location>
</feature>
<protein>
    <recommendedName>
        <fullName evidence="15">Insulin-degrading enzyme</fullName>
    </recommendedName>
</protein>
<feature type="domain" description="Peptidase M16 C-terminal" evidence="11">
    <location>
        <begin position="237"/>
        <end position="416"/>
    </location>
</feature>
<keyword evidence="14" id="KW-1185">Reference proteome</keyword>
<evidence type="ECO:0000256" key="5">
    <source>
        <dbReference type="ARBA" id="ARBA00022801"/>
    </source>
</evidence>
<dbReference type="GO" id="GO:0046872">
    <property type="term" value="F:metal ion binding"/>
    <property type="evidence" value="ECO:0007669"/>
    <property type="project" value="UniProtKB-KW"/>
</dbReference>
<evidence type="ECO:0000256" key="3">
    <source>
        <dbReference type="ARBA" id="ARBA00022670"/>
    </source>
</evidence>
<dbReference type="InterPro" id="IPR011765">
    <property type="entry name" value="Pept_M16_N"/>
</dbReference>
<feature type="domain" description="Peptidase M16 middle/third" evidence="12">
    <location>
        <begin position="422"/>
        <end position="699"/>
    </location>
</feature>
<feature type="domain" description="Peptidase M16 N-terminal" evidence="10">
    <location>
        <begin position="73"/>
        <end position="209"/>
    </location>
</feature>
<keyword evidence="5" id="KW-0378">Hydrolase</keyword>
<evidence type="ECO:0000313" key="14">
    <source>
        <dbReference type="Proteomes" id="UP001178507"/>
    </source>
</evidence>
<evidence type="ECO:0000256" key="1">
    <source>
        <dbReference type="ARBA" id="ARBA00001947"/>
    </source>
</evidence>
<dbReference type="SUPFAM" id="SSF63411">
    <property type="entry name" value="LuxS/MPP-like metallohydrolase"/>
    <property type="match status" value="3"/>
</dbReference>
<keyword evidence="3" id="KW-0645">Protease</keyword>
<dbReference type="GO" id="GO:0004222">
    <property type="term" value="F:metalloendopeptidase activity"/>
    <property type="evidence" value="ECO:0007669"/>
    <property type="project" value="InterPro"/>
</dbReference>
<accession>A0AA36N7E6</accession>
<dbReference type="InterPro" id="IPR011249">
    <property type="entry name" value="Metalloenz_LuxS/M16"/>
</dbReference>
<dbReference type="InterPro" id="IPR007863">
    <property type="entry name" value="Peptidase_M16_C"/>
</dbReference>
<proteinExistence type="inferred from homology"/>
<reference evidence="13" key="1">
    <citation type="submission" date="2023-08" db="EMBL/GenBank/DDBJ databases">
        <authorList>
            <person name="Chen Y."/>
            <person name="Shah S."/>
            <person name="Dougan E. K."/>
            <person name="Thang M."/>
            <person name="Chan C."/>
        </authorList>
    </citation>
    <scope>NUCLEOTIDE SEQUENCE</scope>
</reference>